<evidence type="ECO:0000256" key="2">
    <source>
        <dbReference type="ARBA" id="ARBA00022771"/>
    </source>
</evidence>
<dbReference type="CTD" id="728489"/>
<dbReference type="GO" id="GO:0051087">
    <property type="term" value="F:protein-folding chaperone binding"/>
    <property type="evidence" value="ECO:0007669"/>
    <property type="project" value="TreeGrafter"/>
</dbReference>
<dbReference type="GO" id="GO:0008270">
    <property type="term" value="F:zinc ion binding"/>
    <property type="evidence" value="ECO:0007669"/>
    <property type="project" value="UniProtKB-KW"/>
</dbReference>
<dbReference type="GO" id="GO:0005739">
    <property type="term" value="C:mitochondrion"/>
    <property type="evidence" value="ECO:0007669"/>
    <property type="project" value="Ensembl"/>
</dbReference>
<evidence type="ECO:0000256" key="5">
    <source>
        <dbReference type="SAM" id="MobiDB-lite"/>
    </source>
</evidence>
<evidence type="ECO:0000259" key="6">
    <source>
        <dbReference type="PROSITE" id="PS51501"/>
    </source>
</evidence>
<gene>
    <name evidence="8" type="primary">Dnlz</name>
</gene>
<dbReference type="GO" id="GO:0050821">
    <property type="term" value="P:protein stabilization"/>
    <property type="evidence" value="ECO:0007669"/>
    <property type="project" value="TreeGrafter"/>
</dbReference>
<proteinExistence type="predicted"/>
<evidence type="ECO:0000256" key="3">
    <source>
        <dbReference type="ARBA" id="ARBA00022833"/>
    </source>
</evidence>
<dbReference type="InterPro" id="IPR024158">
    <property type="entry name" value="Mt_import_TIM15"/>
</dbReference>
<dbReference type="Pfam" id="PF05180">
    <property type="entry name" value="zf-DNL"/>
    <property type="match status" value="1"/>
</dbReference>
<dbReference type="GO" id="GO:0044183">
    <property type="term" value="F:protein folding chaperone"/>
    <property type="evidence" value="ECO:0007669"/>
    <property type="project" value="Ensembl"/>
</dbReference>
<sequence>MLRTALSRMPTLLRSVRTRDSGPRRLWDLGTRLKTAERLRGWAWGWRSSSSAPGSSGRAAALGRVEADHYQLVYTCKVCGTRSSKRISKLAYHQGVVIVTCPGCQNHHIIADNLSWFSDLKGKRNIEEILAARGEEVRRVSGDGALELILEAAEPPDTPEGGEDPPNPGKMEQS</sequence>
<dbReference type="GO" id="GO:0030150">
    <property type="term" value="P:protein import into mitochondrial matrix"/>
    <property type="evidence" value="ECO:0007669"/>
    <property type="project" value="TreeGrafter"/>
</dbReference>
<evidence type="ECO:0000313" key="7">
    <source>
        <dbReference type="Proteomes" id="UP000515126"/>
    </source>
</evidence>
<organism evidence="7 8">
    <name type="scientific">Mus caroli</name>
    <name type="common">Ryukyu mouse</name>
    <name type="synonym">Ricefield mouse</name>
    <dbReference type="NCBI Taxonomy" id="10089"/>
    <lineage>
        <taxon>Eukaryota</taxon>
        <taxon>Metazoa</taxon>
        <taxon>Chordata</taxon>
        <taxon>Craniata</taxon>
        <taxon>Vertebrata</taxon>
        <taxon>Euteleostomi</taxon>
        <taxon>Mammalia</taxon>
        <taxon>Eutheria</taxon>
        <taxon>Euarchontoglires</taxon>
        <taxon>Glires</taxon>
        <taxon>Rodentia</taxon>
        <taxon>Myomorpha</taxon>
        <taxon>Muroidea</taxon>
        <taxon>Muridae</taxon>
        <taxon>Murinae</taxon>
        <taxon>Mus</taxon>
        <taxon>Mus</taxon>
    </lineage>
</organism>
<keyword evidence="3" id="KW-0862">Zinc</keyword>
<keyword evidence="1" id="KW-0479">Metal-binding</keyword>
<keyword evidence="2 4" id="KW-0863">Zinc-finger</keyword>
<dbReference type="Proteomes" id="UP000515126">
    <property type="component" value="Chromosome 2"/>
</dbReference>
<dbReference type="KEGG" id="mcal:110289692"/>
<feature type="region of interest" description="Disordered" evidence="5">
    <location>
        <begin position="151"/>
        <end position="174"/>
    </location>
</feature>
<protein>
    <submittedName>
        <fullName evidence="8">DNL-type zinc finger protein isoform X1</fullName>
    </submittedName>
</protein>
<dbReference type="InterPro" id="IPR007853">
    <property type="entry name" value="Znf_DNL-typ"/>
</dbReference>
<dbReference type="GO" id="GO:0005654">
    <property type="term" value="C:nucleoplasm"/>
    <property type="evidence" value="ECO:0007669"/>
    <property type="project" value="Ensembl"/>
</dbReference>
<dbReference type="AlphaFoldDB" id="A0A6P5P9M1"/>
<dbReference type="GO" id="GO:0051131">
    <property type="term" value="P:chaperone-mediated protein complex assembly"/>
    <property type="evidence" value="ECO:0007669"/>
    <property type="project" value="Ensembl"/>
</dbReference>
<dbReference type="GO" id="GO:0005829">
    <property type="term" value="C:cytosol"/>
    <property type="evidence" value="ECO:0007669"/>
    <property type="project" value="Ensembl"/>
</dbReference>
<dbReference type="GeneID" id="110289692"/>
<accession>A0A6P5P9M1</accession>
<name>A0A6P5P9M1_MUSCR</name>
<dbReference type="RefSeq" id="XP_021011688.1">
    <property type="nucleotide sequence ID" value="XM_021156029.2"/>
</dbReference>
<dbReference type="PANTHER" id="PTHR20922:SF13">
    <property type="entry name" value="DNL-TYPE ZINC FINGER PROTEIN"/>
    <property type="match status" value="1"/>
</dbReference>
<keyword evidence="7" id="KW-1185">Reference proteome</keyword>
<feature type="domain" description="DNL-type" evidence="6">
    <location>
        <begin position="65"/>
        <end position="162"/>
    </location>
</feature>
<dbReference type="PROSITE" id="PS51501">
    <property type="entry name" value="ZF_DNL"/>
    <property type="match status" value="1"/>
</dbReference>
<dbReference type="PANTHER" id="PTHR20922">
    <property type="entry name" value="DNL-TYPE ZINC FINGER PROTEIN"/>
    <property type="match status" value="1"/>
</dbReference>
<evidence type="ECO:0000313" key="8">
    <source>
        <dbReference type="RefSeq" id="XP_021011688.1"/>
    </source>
</evidence>
<evidence type="ECO:0000256" key="1">
    <source>
        <dbReference type="ARBA" id="ARBA00022723"/>
    </source>
</evidence>
<reference evidence="8" key="1">
    <citation type="submission" date="2025-08" db="UniProtKB">
        <authorList>
            <consortium name="RefSeq"/>
        </authorList>
    </citation>
    <scope>IDENTIFICATION</scope>
</reference>
<evidence type="ECO:0000256" key="4">
    <source>
        <dbReference type="PROSITE-ProRule" id="PRU00834"/>
    </source>
</evidence>